<name>A0ABR5C0T6_9TREE</name>
<sequence>MALIAEMESGDWRTYKNADPLVLSSLFLQTGPQHSRIDKIPLPLPLYRHFFLSDSLKCHPSSLPLLLLASFAKGAALPNDRYNPGVQKQIARSPNLDDVYLTQAQNGVSSLASGWSVAGCYDDDSWDRTLNKAYG</sequence>
<organism evidence="1 2">
    <name type="scientific">Cryptococcus gattii EJB2</name>
    <dbReference type="NCBI Taxonomy" id="1296103"/>
    <lineage>
        <taxon>Eukaryota</taxon>
        <taxon>Fungi</taxon>
        <taxon>Dikarya</taxon>
        <taxon>Basidiomycota</taxon>
        <taxon>Agaricomycotina</taxon>
        <taxon>Tremellomycetes</taxon>
        <taxon>Tremellales</taxon>
        <taxon>Cryptococcaceae</taxon>
        <taxon>Cryptococcus</taxon>
        <taxon>Cryptococcus gattii species complex</taxon>
    </lineage>
</organism>
<gene>
    <name evidence="1" type="ORF">I306_01335</name>
</gene>
<evidence type="ECO:0000313" key="1">
    <source>
        <dbReference type="EMBL" id="KIR81501.1"/>
    </source>
</evidence>
<reference evidence="1 2" key="1">
    <citation type="submission" date="2015-01" db="EMBL/GenBank/DDBJ databases">
        <title>The Genome Sequence of Cryptococcus gattii EJB2.</title>
        <authorList>
            <consortium name="The Broad Institute Genomics Platform"/>
            <person name="Cuomo C."/>
            <person name="Litvintseva A."/>
            <person name="Chen Y."/>
            <person name="Heitman J."/>
            <person name="Sun S."/>
            <person name="Springer D."/>
            <person name="Dromer F."/>
            <person name="Young S."/>
            <person name="Zeng Q."/>
            <person name="Gargeya S."/>
            <person name="Abouelleil A."/>
            <person name="Alvarado L."/>
            <person name="Chapman S.B."/>
            <person name="Gainer-Dewar J."/>
            <person name="Goldberg J."/>
            <person name="Griggs A."/>
            <person name="Gujja S."/>
            <person name="Hansen M."/>
            <person name="Howarth C."/>
            <person name="Imamovic A."/>
            <person name="Larimer J."/>
            <person name="Murphy C."/>
            <person name="Naylor J."/>
            <person name="Pearson M."/>
            <person name="Priest M."/>
            <person name="Roberts A."/>
            <person name="Saif S."/>
            <person name="Shea T."/>
            <person name="Sykes S."/>
            <person name="Wortman J."/>
            <person name="Nusbaum C."/>
            <person name="Birren B."/>
        </authorList>
    </citation>
    <scope>NUCLEOTIDE SEQUENCE [LARGE SCALE GENOMIC DNA]</scope>
    <source>
        <strain evidence="1 2">EJB2</strain>
    </source>
</reference>
<accession>A0ABR5C0T6</accession>
<proteinExistence type="predicted"/>
<keyword evidence="2" id="KW-1185">Reference proteome</keyword>
<evidence type="ECO:0000313" key="2">
    <source>
        <dbReference type="Proteomes" id="UP000054272"/>
    </source>
</evidence>
<dbReference type="EMBL" id="KN848594">
    <property type="protein sequence ID" value="KIR81501.1"/>
    <property type="molecule type" value="Genomic_DNA"/>
</dbReference>
<dbReference type="Proteomes" id="UP000054272">
    <property type="component" value="Unassembled WGS sequence"/>
</dbReference>
<protein>
    <submittedName>
        <fullName evidence="1">Uncharacterized protein</fullName>
    </submittedName>
</protein>